<comment type="caution">
    <text evidence="11">The sequence shown here is derived from an EMBL/GenBank/DDBJ whole genome shotgun (WGS) entry which is preliminary data.</text>
</comment>
<evidence type="ECO:0000256" key="2">
    <source>
        <dbReference type="ARBA" id="ARBA00012438"/>
    </source>
</evidence>
<dbReference type="Gene3D" id="3.30.565.10">
    <property type="entry name" value="Histidine kinase-like ATPase, C-terminal domain"/>
    <property type="match status" value="1"/>
</dbReference>
<dbReference type="InterPro" id="IPR036890">
    <property type="entry name" value="HATPase_C_sf"/>
</dbReference>
<gene>
    <name evidence="11" type="ORF">GGQ80_003375</name>
</gene>
<dbReference type="GO" id="GO:0000155">
    <property type="term" value="F:phosphorelay sensor kinase activity"/>
    <property type="evidence" value="ECO:0007669"/>
    <property type="project" value="InterPro"/>
</dbReference>
<keyword evidence="5" id="KW-0547">Nucleotide-binding</keyword>
<dbReference type="InterPro" id="IPR003594">
    <property type="entry name" value="HATPase_dom"/>
</dbReference>
<sequence>MHGDRDCCARYVPGVDGLLMPARMLSGRHLVPQLRRAALWPAGGLLLSILLAGQRFVLAPGFDVCLAPLLYLLAFRWYGRPAALVIAAAVLLAATGPLATPLLTAIAIGHVLIVDRFYSDDRSFSTITVGYCVGIALVGGALVTTRSWSPSVEHAVLVVLRSIPCQIGLATCADIAVLFVARDPRTGGLAQRRMVSMIRSIDALVSAAIVAATLLFLFAELHRVPGQLVSFRQQVGAAAVWRDRTSTIHPGEIVALDVPGWPTPLPMAIAPGGSAAAAMPRLGCTHMDRDETASDRRTFAHWMRACIVEPLSRDRIAIVSPRSFVGQQLKGVILGLVPLGIFLVLAELSLLGFRRAIHRSIAVWDSALERFGRSEKIQATRIPFTESSALLERFGAINNAFLAAVEERERLSRGIDELRATIGLKLFGDVRIDPAGARLDFVKVNAQQGRREMSLAIYPADQAMMGKLAPQNDVMIEFRTGVGSSADWHLFIAHDYDPALGGWRFGCIVKLRAAKAFQTQMRHHARLMELGGMASALSHELRQPLFTIALAAENGRAALRTGDGARERTLDKFDRIVEQVERATSIVERTSGYARFERDENGEREPTDLVEAISNAVRFMRPLLVERDIALTLDAPEALPLRLLPRVGVEQIVVNALQNAADSIDAAREMHPVDDPGIGITVIDDHGTVRVVITDTGAGVAEAVGDSAFDAFSTTKPAGKGTGLGLFVCRQIMDEIGGSITLVDNVDGPGAALTLTFPPLPPSPSPRA</sequence>
<evidence type="ECO:0000259" key="10">
    <source>
        <dbReference type="PROSITE" id="PS50109"/>
    </source>
</evidence>
<evidence type="ECO:0000256" key="6">
    <source>
        <dbReference type="ARBA" id="ARBA00022777"/>
    </source>
</evidence>
<feature type="transmembrane region" description="Helical" evidence="9">
    <location>
        <begin position="124"/>
        <end position="143"/>
    </location>
</feature>
<feature type="transmembrane region" description="Helical" evidence="9">
    <location>
        <begin position="82"/>
        <end position="112"/>
    </location>
</feature>
<keyword evidence="8" id="KW-0902">Two-component regulatory system</keyword>
<dbReference type="EMBL" id="JACIEV010000012">
    <property type="protein sequence ID" value="MBB4155452.1"/>
    <property type="molecule type" value="Genomic_DNA"/>
</dbReference>
<dbReference type="PRINTS" id="PR00344">
    <property type="entry name" value="BCTRLSENSOR"/>
</dbReference>
<proteinExistence type="predicted"/>
<dbReference type="CDD" id="cd00082">
    <property type="entry name" value="HisKA"/>
    <property type="match status" value="1"/>
</dbReference>
<evidence type="ECO:0000256" key="5">
    <source>
        <dbReference type="ARBA" id="ARBA00022741"/>
    </source>
</evidence>
<keyword evidence="9" id="KW-0812">Transmembrane</keyword>
<protein>
    <recommendedName>
        <fullName evidence="2">histidine kinase</fullName>
        <ecNumber evidence="2">2.7.13.3</ecNumber>
    </recommendedName>
</protein>
<keyword evidence="3" id="KW-0597">Phosphoprotein</keyword>
<evidence type="ECO:0000256" key="9">
    <source>
        <dbReference type="SAM" id="Phobius"/>
    </source>
</evidence>
<evidence type="ECO:0000313" key="12">
    <source>
        <dbReference type="Proteomes" id="UP000529795"/>
    </source>
</evidence>
<dbReference type="SUPFAM" id="SSF55874">
    <property type="entry name" value="ATPase domain of HSP90 chaperone/DNA topoisomerase II/histidine kinase"/>
    <property type="match status" value="1"/>
</dbReference>
<dbReference type="PANTHER" id="PTHR43065:SF10">
    <property type="entry name" value="PEROXIDE STRESS-ACTIVATED HISTIDINE KINASE MAK3"/>
    <property type="match status" value="1"/>
</dbReference>
<accession>A0A840FFK8</accession>
<reference evidence="11 12" key="1">
    <citation type="submission" date="2020-08" db="EMBL/GenBank/DDBJ databases">
        <title>Genomic Encyclopedia of Type Strains, Phase IV (KMG-IV): sequencing the most valuable type-strain genomes for metagenomic binning, comparative biology and taxonomic classification.</title>
        <authorList>
            <person name="Goeker M."/>
        </authorList>
    </citation>
    <scope>NUCLEOTIDE SEQUENCE [LARGE SCALE GENOMIC DNA]</scope>
    <source>
        <strain evidence="11 12">YC6723</strain>
    </source>
</reference>
<name>A0A840FFK8_9SPHN</name>
<keyword evidence="12" id="KW-1185">Reference proteome</keyword>
<dbReference type="Pfam" id="PF02518">
    <property type="entry name" value="HATPase_c"/>
    <property type="match status" value="1"/>
</dbReference>
<dbReference type="InterPro" id="IPR003661">
    <property type="entry name" value="HisK_dim/P_dom"/>
</dbReference>
<evidence type="ECO:0000256" key="1">
    <source>
        <dbReference type="ARBA" id="ARBA00000085"/>
    </source>
</evidence>
<comment type="catalytic activity">
    <reaction evidence="1">
        <text>ATP + protein L-histidine = ADP + protein N-phospho-L-histidine.</text>
        <dbReference type="EC" id="2.7.13.3"/>
    </reaction>
</comment>
<dbReference type="InterPro" id="IPR004358">
    <property type="entry name" value="Sig_transdc_His_kin-like_C"/>
</dbReference>
<feature type="transmembrane region" description="Helical" evidence="9">
    <location>
        <begin position="155"/>
        <end position="180"/>
    </location>
</feature>
<evidence type="ECO:0000256" key="7">
    <source>
        <dbReference type="ARBA" id="ARBA00022840"/>
    </source>
</evidence>
<evidence type="ECO:0000256" key="8">
    <source>
        <dbReference type="ARBA" id="ARBA00023012"/>
    </source>
</evidence>
<feature type="transmembrane region" description="Helical" evidence="9">
    <location>
        <begin position="38"/>
        <end position="62"/>
    </location>
</feature>
<keyword evidence="7" id="KW-0067">ATP-binding</keyword>
<evidence type="ECO:0000313" key="11">
    <source>
        <dbReference type="EMBL" id="MBB4155452.1"/>
    </source>
</evidence>
<dbReference type="GO" id="GO:0005524">
    <property type="term" value="F:ATP binding"/>
    <property type="evidence" value="ECO:0007669"/>
    <property type="project" value="UniProtKB-KW"/>
</dbReference>
<feature type="domain" description="Histidine kinase" evidence="10">
    <location>
        <begin position="536"/>
        <end position="761"/>
    </location>
</feature>
<keyword evidence="6 11" id="KW-0418">Kinase</keyword>
<keyword evidence="9" id="KW-1133">Transmembrane helix</keyword>
<feature type="transmembrane region" description="Helical" evidence="9">
    <location>
        <begin position="201"/>
        <end position="219"/>
    </location>
</feature>
<dbReference type="SUPFAM" id="SSF47384">
    <property type="entry name" value="Homodimeric domain of signal transducing histidine kinase"/>
    <property type="match status" value="1"/>
</dbReference>
<dbReference type="EC" id="2.7.13.3" evidence="2"/>
<dbReference type="SMART" id="SM00387">
    <property type="entry name" value="HATPase_c"/>
    <property type="match status" value="1"/>
</dbReference>
<dbReference type="PROSITE" id="PS50109">
    <property type="entry name" value="HIS_KIN"/>
    <property type="match status" value="1"/>
</dbReference>
<keyword evidence="4" id="KW-0808">Transferase</keyword>
<keyword evidence="9" id="KW-0472">Membrane</keyword>
<dbReference type="PANTHER" id="PTHR43065">
    <property type="entry name" value="SENSOR HISTIDINE KINASE"/>
    <property type="match status" value="1"/>
</dbReference>
<dbReference type="SMART" id="SM00388">
    <property type="entry name" value="HisKA"/>
    <property type="match status" value="1"/>
</dbReference>
<dbReference type="Pfam" id="PF00512">
    <property type="entry name" value="HisKA"/>
    <property type="match status" value="1"/>
</dbReference>
<feature type="transmembrane region" description="Helical" evidence="9">
    <location>
        <begin position="332"/>
        <end position="353"/>
    </location>
</feature>
<evidence type="ECO:0000256" key="3">
    <source>
        <dbReference type="ARBA" id="ARBA00022553"/>
    </source>
</evidence>
<dbReference type="Proteomes" id="UP000529795">
    <property type="component" value="Unassembled WGS sequence"/>
</dbReference>
<evidence type="ECO:0000256" key="4">
    <source>
        <dbReference type="ARBA" id="ARBA00022679"/>
    </source>
</evidence>
<dbReference type="InterPro" id="IPR005467">
    <property type="entry name" value="His_kinase_dom"/>
</dbReference>
<dbReference type="InterPro" id="IPR036097">
    <property type="entry name" value="HisK_dim/P_sf"/>
</dbReference>
<dbReference type="AlphaFoldDB" id="A0A840FFK8"/>
<dbReference type="Gene3D" id="1.10.287.130">
    <property type="match status" value="1"/>
</dbReference>
<organism evidence="11 12">
    <name type="scientific">Sphingomonas jinjuensis</name>
    <dbReference type="NCBI Taxonomy" id="535907"/>
    <lineage>
        <taxon>Bacteria</taxon>
        <taxon>Pseudomonadati</taxon>
        <taxon>Pseudomonadota</taxon>
        <taxon>Alphaproteobacteria</taxon>
        <taxon>Sphingomonadales</taxon>
        <taxon>Sphingomonadaceae</taxon>
        <taxon>Sphingomonas</taxon>
    </lineage>
</organism>